<evidence type="ECO:0000313" key="2">
    <source>
        <dbReference type="Proteomes" id="UP001526147"/>
    </source>
</evidence>
<organism evidence="1 2">
    <name type="scientific">Metabacillus halosaccharovorans</name>
    <dbReference type="NCBI Taxonomy" id="930124"/>
    <lineage>
        <taxon>Bacteria</taxon>
        <taxon>Bacillati</taxon>
        <taxon>Bacillota</taxon>
        <taxon>Bacilli</taxon>
        <taxon>Bacillales</taxon>
        <taxon>Bacillaceae</taxon>
        <taxon>Metabacillus</taxon>
    </lineage>
</organism>
<evidence type="ECO:0000313" key="1">
    <source>
        <dbReference type="EMBL" id="MCV9885995.1"/>
    </source>
</evidence>
<dbReference type="RefSeq" id="WP_264142674.1">
    <property type="nucleotide sequence ID" value="NZ_JAOYEY010000035.1"/>
</dbReference>
<accession>A0ABT3DFZ7</accession>
<dbReference type="InterPro" id="IPR036281">
    <property type="entry name" value="SinR/SinI_dimer_dom_sf"/>
</dbReference>
<dbReference type="Proteomes" id="UP001526147">
    <property type="component" value="Unassembled WGS sequence"/>
</dbReference>
<sequence>MTDQKKMNIDNKIILLINEAIKSGVSKEEFSLFIKRKALKK</sequence>
<protein>
    <recommendedName>
        <fullName evidence="3">DNA-binding anti-repressor SinI</fullName>
    </recommendedName>
</protein>
<comment type="caution">
    <text evidence="1">The sequence shown here is derived from an EMBL/GenBank/DDBJ whole genome shotgun (WGS) entry which is preliminary data.</text>
</comment>
<evidence type="ECO:0008006" key="3">
    <source>
        <dbReference type="Google" id="ProtNLM"/>
    </source>
</evidence>
<proteinExistence type="predicted"/>
<dbReference type="EMBL" id="JAOYEY010000035">
    <property type="protein sequence ID" value="MCV9885995.1"/>
    <property type="molecule type" value="Genomic_DNA"/>
</dbReference>
<reference evidence="1 2" key="1">
    <citation type="submission" date="2022-10" db="EMBL/GenBank/DDBJ databases">
        <title>Draft genome assembly of moderately radiation resistant bacterium Metabacillus halosaccharovorans.</title>
        <authorList>
            <person name="Pal S."/>
            <person name="Gopinathan A."/>
        </authorList>
    </citation>
    <scope>NUCLEOTIDE SEQUENCE [LARGE SCALE GENOMIC DNA]</scope>
    <source>
        <strain evidence="1 2">VITHBRA001</strain>
    </source>
</reference>
<gene>
    <name evidence="1" type="ORF">OIH86_10025</name>
</gene>
<name>A0ABT3DFZ7_9BACI</name>
<keyword evidence="2" id="KW-1185">Reference proteome</keyword>
<dbReference type="SUPFAM" id="SSF47406">
    <property type="entry name" value="SinR repressor dimerisation domain-like"/>
    <property type="match status" value="1"/>
</dbReference>